<dbReference type="Proteomes" id="UP001273166">
    <property type="component" value="Unassembled WGS sequence"/>
</dbReference>
<feature type="chain" id="PRO_5042486880" description="Cyclin-dependent protein kinase regulator pho80" evidence="1">
    <location>
        <begin position="20"/>
        <end position="206"/>
    </location>
</feature>
<dbReference type="RefSeq" id="XP_062720345.1">
    <property type="nucleotide sequence ID" value="XM_062867074.1"/>
</dbReference>
<dbReference type="GeneID" id="87885903"/>
<reference evidence="2" key="2">
    <citation type="submission" date="2023-06" db="EMBL/GenBank/DDBJ databases">
        <authorList>
            <consortium name="Lawrence Berkeley National Laboratory"/>
            <person name="Mondo S.J."/>
            <person name="Hensen N."/>
            <person name="Bonometti L."/>
            <person name="Westerberg I."/>
            <person name="Brannstrom I.O."/>
            <person name="Guillou S."/>
            <person name="Cros-Aarteil S."/>
            <person name="Calhoun S."/>
            <person name="Haridas S."/>
            <person name="Kuo A."/>
            <person name="Pangilinan J."/>
            <person name="Riley R."/>
            <person name="Labutti K."/>
            <person name="Andreopoulos B."/>
            <person name="Lipzen A."/>
            <person name="Chen C."/>
            <person name="Yanf M."/>
            <person name="Daum C."/>
            <person name="Ng V."/>
            <person name="Clum A."/>
            <person name="Steindorff A."/>
            <person name="Ohm R."/>
            <person name="Martin F."/>
            <person name="Silar P."/>
            <person name="Natvig D."/>
            <person name="Lalanne C."/>
            <person name="Gautier V."/>
            <person name="Ament-Velasquez S.L."/>
            <person name="Kruys A."/>
            <person name="Hutchinson M.I."/>
            <person name="Powell A.J."/>
            <person name="Barry K."/>
            <person name="Miller A.N."/>
            <person name="Grigoriev I.V."/>
            <person name="Debuchy R."/>
            <person name="Gladieux P."/>
            <person name="Thoren M.H."/>
            <person name="Johannesson H."/>
        </authorList>
    </citation>
    <scope>NUCLEOTIDE SEQUENCE</scope>
    <source>
        <strain evidence="2">CBS 333.67</strain>
    </source>
</reference>
<dbReference type="AlphaFoldDB" id="A0AAJ0M0K4"/>
<name>A0AAJ0M0K4_9PEZI</name>
<accession>A0AAJ0M0K4</accession>
<dbReference type="PANTHER" id="PTHR39219">
    <property type="entry name" value="ER MEMBRANE PROTEIN COMPLEX SUBUNIT 10"/>
    <property type="match status" value="1"/>
</dbReference>
<evidence type="ECO:0000256" key="1">
    <source>
        <dbReference type="SAM" id="SignalP"/>
    </source>
</evidence>
<reference evidence="2" key="1">
    <citation type="journal article" date="2023" name="Mol. Phylogenet. Evol.">
        <title>Genome-scale phylogeny and comparative genomics of the fungal order Sordariales.</title>
        <authorList>
            <person name="Hensen N."/>
            <person name="Bonometti L."/>
            <person name="Westerberg I."/>
            <person name="Brannstrom I.O."/>
            <person name="Guillou S."/>
            <person name="Cros-Aarteil S."/>
            <person name="Calhoun S."/>
            <person name="Haridas S."/>
            <person name="Kuo A."/>
            <person name="Mondo S."/>
            <person name="Pangilinan J."/>
            <person name="Riley R."/>
            <person name="LaButti K."/>
            <person name="Andreopoulos B."/>
            <person name="Lipzen A."/>
            <person name="Chen C."/>
            <person name="Yan M."/>
            <person name="Daum C."/>
            <person name="Ng V."/>
            <person name="Clum A."/>
            <person name="Steindorff A."/>
            <person name="Ohm R.A."/>
            <person name="Martin F."/>
            <person name="Silar P."/>
            <person name="Natvig D.O."/>
            <person name="Lalanne C."/>
            <person name="Gautier V."/>
            <person name="Ament-Velasquez S.L."/>
            <person name="Kruys A."/>
            <person name="Hutchinson M.I."/>
            <person name="Powell A.J."/>
            <person name="Barry K."/>
            <person name="Miller A.N."/>
            <person name="Grigoriev I.V."/>
            <person name="Debuchy R."/>
            <person name="Gladieux P."/>
            <person name="Hiltunen Thoren M."/>
            <person name="Johannesson H."/>
        </authorList>
    </citation>
    <scope>NUCLEOTIDE SEQUENCE</scope>
    <source>
        <strain evidence="2">CBS 333.67</strain>
    </source>
</reference>
<keyword evidence="3" id="KW-1185">Reference proteome</keyword>
<dbReference type="PANTHER" id="PTHR39219:SF1">
    <property type="entry name" value="ER MEMBRANE PROTEIN COMPLEX SUBUNIT 10"/>
    <property type="match status" value="1"/>
</dbReference>
<gene>
    <name evidence="2" type="ORF">B0T15DRAFT_495019</name>
</gene>
<sequence length="206" mass="21997">MRFPTVLSAFLAAVLASAAESTSRTTSIYIQPLTSAETEPTPSLLVELAVPDLHPLSTTTEDSEETSEVLSYEAPDIDPSTTELVRIGVYDAASQRWISSTSVASVENFAKGYAPRFVLSLDADGNYIGVLCRGVAIDAGQTRDFGPQAVVVRTTLGAQPVLGKPVVLSQDGRKVVAPEEKTFLQKYWWALAIGAFLMLSGGGEQK</sequence>
<comment type="caution">
    <text evidence="2">The sequence shown here is derived from an EMBL/GenBank/DDBJ whole genome shotgun (WGS) entry which is preliminary data.</text>
</comment>
<protein>
    <recommendedName>
        <fullName evidence="4">Cyclin-dependent protein kinase regulator pho80</fullName>
    </recommendedName>
</protein>
<evidence type="ECO:0000313" key="2">
    <source>
        <dbReference type="EMBL" id="KAK3304565.1"/>
    </source>
</evidence>
<evidence type="ECO:0000313" key="3">
    <source>
        <dbReference type="Proteomes" id="UP001273166"/>
    </source>
</evidence>
<dbReference type="EMBL" id="JAUDZG010000005">
    <property type="protein sequence ID" value="KAK3304565.1"/>
    <property type="molecule type" value="Genomic_DNA"/>
</dbReference>
<keyword evidence="1" id="KW-0732">Signal</keyword>
<proteinExistence type="predicted"/>
<organism evidence="2 3">
    <name type="scientific">Chaetomium strumarium</name>
    <dbReference type="NCBI Taxonomy" id="1170767"/>
    <lineage>
        <taxon>Eukaryota</taxon>
        <taxon>Fungi</taxon>
        <taxon>Dikarya</taxon>
        <taxon>Ascomycota</taxon>
        <taxon>Pezizomycotina</taxon>
        <taxon>Sordariomycetes</taxon>
        <taxon>Sordariomycetidae</taxon>
        <taxon>Sordariales</taxon>
        <taxon>Chaetomiaceae</taxon>
        <taxon>Chaetomium</taxon>
    </lineage>
</organism>
<evidence type="ECO:0008006" key="4">
    <source>
        <dbReference type="Google" id="ProtNLM"/>
    </source>
</evidence>
<feature type="signal peptide" evidence="1">
    <location>
        <begin position="1"/>
        <end position="19"/>
    </location>
</feature>